<name>A0AAE0RU23_9BIVA</name>
<dbReference type="Proteomes" id="UP001195483">
    <property type="component" value="Unassembled WGS sequence"/>
</dbReference>
<dbReference type="EMBL" id="JAEAOA010002160">
    <property type="protein sequence ID" value="KAK3579667.1"/>
    <property type="molecule type" value="Genomic_DNA"/>
</dbReference>
<reference evidence="2" key="2">
    <citation type="journal article" date="2021" name="Genome Biol. Evol.">
        <title>Developing a high-quality reference genome for a parasitic bivalve with doubly uniparental inheritance (Bivalvia: Unionida).</title>
        <authorList>
            <person name="Smith C.H."/>
        </authorList>
    </citation>
    <scope>NUCLEOTIDE SEQUENCE</scope>
    <source>
        <strain evidence="2">CHS0354</strain>
        <tissue evidence="2">Mantle</tissue>
    </source>
</reference>
<comment type="caution">
    <text evidence="2">The sequence shown here is derived from an EMBL/GenBank/DDBJ whole genome shotgun (WGS) entry which is preliminary data.</text>
</comment>
<reference evidence="2" key="3">
    <citation type="submission" date="2023-05" db="EMBL/GenBank/DDBJ databases">
        <authorList>
            <person name="Smith C.H."/>
        </authorList>
    </citation>
    <scope>NUCLEOTIDE SEQUENCE</scope>
    <source>
        <strain evidence="2">CHS0354</strain>
        <tissue evidence="2">Mantle</tissue>
    </source>
</reference>
<reference evidence="2" key="1">
    <citation type="journal article" date="2021" name="Genome Biol. Evol.">
        <title>A High-Quality Reference Genome for a Parasitic Bivalve with Doubly Uniparental Inheritance (Bivalvia: Unionida).</title>
        <authorList>
            <person name="Smith C.H."/>
        </authorList>
    </citation>
    <scope>NUCLEOTIDE SEQUENCE</scope>
    <source>
        <strain evidence="2">CHS0354</strain>
    </source>
</reference>
<proteinExistence type="predicted"/>
<evidence type="ECO:0000313" key="3">
    <source>
        <dbReference type="Proteomes" id="UP001195483"/>
    </source>
</evidence>
<evidence type="ECO:0000313" key="2">
    <source>
        <dbReference type="EMBL" id="KAK3579667.1"/>
    </source>
</evidence>
<keyword evidence="3" id="KW-1185">Reference proteome</keyword>
<gene>
    <name evidence="2" type="ORF">CHS0354_036898</name>
</gene>
<sequence>MDEDRNEMEASQYRNAREYAQTLQGWISEYRFRAAMNFFRTQEMLTAYYDPRGQMQGANLWLSPVQHYGLRHRDSTAVNGNRQGTPNQAAGAVQQNDERQGNLQVYKDLIDFIL</sequence>
<protein>
    <submittedName>
        <fullName evidence="2">Uncharacterized protein</fullName>
    </submittedName>
</protein>
<evidence type="ECO:0000256" key="1">
    <source>
        <dbReference type="SAM" id="MobiDB-lite"/>
    </source>
</evidence>
<feature type="compositionally biased region" description="Polar residues" evidence="1">
    <location>
        <begin position="76"/>
        <end position="88"/>
    </location>
</feature>
<organism evidence="2 3">
    <name type="scientific">Potamilus streckersoni</name>
    <dbReference type="NCBI Taxonomy" id="2493646"/>
    <lineage>
        <taxon>Eukaryota</taxon>
        <taxon>Metazoa</taxon>
        <taxon>Spiralia</taxon>
        <taxon>Lophotrochozoa</taxon>
        <taxon>Mollusca</taxon>
        <taxon>Bivalvia</taxon>
        <taxon>Autobranchia</taxon>
        <taxon>Heteroconchia</taxon>
        <taxon>Palaeoheterodonta</taxon>
        <taxon>Unionida</taxon>
        <taxon>Unionoidea</taxon>
        <taxon>Unionidae</taxon>
        <taxon>Ambleminae</taxon>
        <taxon>Lampsilini</taxon>
        <taxon>Potamilus</taxon>
    </lineage>
</organism>
<dbReference type="AlphaFoldDB" id="A0AAE0RU23"/>
<accession>A0AAE0RU23</accession>
<feature type="region of interest" description="Disordered" evidence="1">
    <location>
        <begin position="75"/>
        <end position="95"/>
    </location>
</feature>